<feature type="compositionally biased region" description="Acidic residues" evidence="1">
    <location>
        <begin position="122"/>
        <end position="136"/>
    </location>
</feature>
<proteinExistence type="predicted"/>
<keyword evidence="3" id="KW-1185">Reference proteome</keyword>
<protein>
    <submittedName>
        <fullName evidence="2">Uncharacterized protein</fullName>
    </submittedName>
</protein>
<gene>
    <name evidence="2" type="ORF">SEMRO_1029_G233280.1</name>
</gene>
<evidence type="ECO:0000313" key="3">
    <source>
        <dbReference type="Proteomes" id="UP001153069"/>
    </source>
</evidence>
<sequence>MTTEELLEATLDSLSHGWLSVKDLFQLGAVSCRLRLAIDDEVIQRSIRTEVGLFLGTSEEAGIIAPVLGVRKDYPENAAFRIMLTKRMLRVDHMTVDRVRGMGESVARFKQKLLQDHRPGDVNDDSDSGDSGDEEGSQVLADGWSRWGSPTFLGLRGGFLDLRFHEICGGIGLVFSLTTGKEYKHSFQRDYYYGYLDEEDQELHVVLCQDEVPIRDDRDLPFSFVPYDYYEFTRQQSDFHSAMDQCRIHSRPDFRKMRGADATQLRAYKVELKRQFEIDRLTIEKQYWAKLMHVKEGDMTLDIIEKYDCRSRLRVRAWRPMSQDETDKHKVSAMMDSSSVFAWTYSHPWEQLLRRASMIVGSRDYGFENIKLQSLTDDQRQTATDFLGPDRRQVGVALGLDKTRNVFSQSPFF</sequence>
<reference evidence="2" key="1">
    <citation type="submission" date="2020-06" db="EMBL/GenBank/DDBJ databases">
        <authorList>
            <consortium name="Plant Systems Biology data submission"/>
        </authorList>
    </citation>
    <scope>NUCLEOTIDE SEQUENCE</scope>
    <source>
        <strain evidence="2">D6</strain>
    </source>
</reference>
<dbReference type="EMBL" id="CAICTM010001027">
    <property type="protein sequence ID" value="CAB9519597.1"/>
    <property type="molecule type" value="Genomic_DNA"/>
</dbReference>
<evidence type="ECO:0000313" key="2">
    <source>
        <dbReference type="EMBL" id="CAB9519597.1"/>
    </source>
</evidence>
<accession>A0A9N8HNW0</accession>
<comment type="caution">
    <text evidence="2">The sequence shown here is derived from an EMBL/GenBank/DDBJ whole genome shotgun (WGS) entry which is preliminary data.</text>
</comment>
<feature type="region of interest" description="Disordered" evidence="1">
    <location>
        <begin position="117"/>
        <end position="137"/>
    </location>
</feature>
<evidence type="ECO:0000256" key="1">
    <source>
        <dbReference type="SAM" id="MobiDB-lite"/>
    </source>
</evidence>
<organism evidence="2 3">
    <name type="scientific">Seminavis robusta</name>
    <dbReference type="NCBI Taxonomy" id="568900"/>
    <lineage>
        <taxon>Eukaryota</taxon>
        <taxon>Sar</taxon>
        <taxon>Stramenopiles</taxon>
        <taxon>Ochrophyta</taxon>
        <taxon>Bacillariophyta</taxon>
        <taxon>Bacillariophyceae</taxon>
        <taxon>Bacillariophycidae</taxon>
        <taxon>Naviculales</taxon>
        <taxon>Naviculaceae</taxon>
        <taxon>Seminavis</taxon>
    </lineage>
</organism>
<dbReference type="AlphaFoldDB" id="A0A9N8HNW0"/>
<dbReference type="Proteomes" id="UP001153069">
    <property type="component" value="Unassembled WGS sequence"/>
</dbReference>
<name>A0A9N8HNW0_9STRA</name>